<proteinExistence type="predicted"/>
<sequence>MEITASCKTQGAYLGSLMYVERAEILLDPKEEDSVNVFEAPDSMRMVKTLILNRKTAKALSRGCSIPSPFTNISHLHIRIMSLVMT</sequence>
<accession>A0AAW1X1H3</accession>
<dbReference type="Proteomes" id="UP001457282">
    <property type="component" value="Unassembled WGS sequence"/>
</dbReference>
<evidence type="ECO:0000313" key="2">
    <source>
        <dbReference type="Proteomes" id="UP001457282"/>
    </source>
</evidence>
<name>A0AAW1X1H3_RUBAR</name>
<dbReference type="AlphaFoldDB" id="A0AAW1X1H3"/>
<dbReference type="EMBL" id="JBEDUW010000005">
    <property type="protein sequence ID" value="KAK9929788.1"/>
    <property type="molecule type" value="Genomic_DNA"/>
</dbReference>
<reference evidence="1 2" key="1">
    <citation type="journal article" date="2023" name="G3 (Bethesda)">
        <title>A chromosome-length genome assembly and annotation of blackberry (Rubus argutus, cv. 'Hillquist').</title>
        <authorList>
            <person name="Bruna T."/>
            <person name="Aryal R."/>
            <person name="Dudchenko O."/>
            <person name="Sargent D.J."/>
            <person name="Mead D."/>
            <person name="Buti M."/>
            <person name="Cavallini A."/>
            <person name="Hytonen T."/>
            <person name="Andres J."/>
            <person name="Pham M."/>
            <person name="Weisz D."/>
            <person name="Mascagni F."/>
            <person name="Usai G."/>
            <person name="Natali L."/>
            <person name="Bassil N."/>
            <person name="Fernandez G.E."/>
            <person name="Lomsadze A."/>
            <person name="Armour M."/>
            <person name="Olukolu B."/>
            <person name="Poorten T."/>
            <person name="Britton C."/>
            <person name="Davik J."/>
            <person name="Ashrafi H."/>
            <person name="Aiden E.L."/>
            <person name="Borodovsky M."/>
            <person name="Worthington M."/>
        </authorList>
    </citation>
    <scope>NUCLEOTIDE SEQUENCE [LARGE SCALE GENOMIC DNA]</scope>
    <source>
        <strain evidence="1">PI 553951</strain>
    </source>
</reference>
<evidence type="ECO:0000313" key="1">
    <source>
        <dbReference type="EMBL" id="KAK9929788.1"/>
    </source>
</evidence>
<keyword evidence="2" id="KW-1185">Reference proteome</keyword>
<comment type="caution">
    <text evidence="1">The sequence shown here is derived from an EMBL/GenBank/DDBJ whole genome shotgun (WGS) entry which is preliminary data.</text>
</comment>
<gene>
    <name evidence="1" type="ORF">M0R45_026871</name>
</gene>
<protein>
    <submittedName>
        <fullName evidence="1">Uncharacterized protein</fullName>
    </submittedName>
</protein>
<organism evidence="1 2">
    <name type="scientific">Rubus argutus</name>
    <name type="common">Southern blackberry</name>
    <dbReference type="NCBI Taxonomy" id="59490"/>
    <lineage>
        <taxon>Eukaryota</taxon>
        <taxon>Viridiplantae</taxon>
        <taxon>Streptophyta</taxon>
        <taxon>Embryophyta</taxon>
        <taxon>Tracheophyta</taxon>
        <taxon>Spermatophyta</taxon>
        <taxon>Magnoliopsida</taxon>
        <taxon>eudicotyledons</taxon>
        <taxon>Gunneridae</taxon>
        <taxon>Pentapetalae</taxon>
        <taxon>rosids</taxon>
        <taxon>fabids</taxon>
        <taxon>Rosales</taxon>
        <taxon>Rosaceae</taxon>
        <taxon>Rosoideae</taxon>
        <taxon>Rosoideae incertae sedis</taxon>
        <taxon>Rubus</taxon>
    </lineage>
</organism>